<evidence type="ECO:0000313" key="1">
    <source>
        <dbReference type="EMBL" id="KAJ3054898.1"/>
    </source>
</evidence>
<dbReference type="EMBL" id="JADGJD010000107">
    <property type="protein sequence ID" value="KAJ3054898.1"/>
    <property type="molecule type" value="Genomic_DNA"/>
</dbReference>
<evidence type="ECO:0000313" key="2">
    <source>
        <dbReference type="Proteomes" id="UP001212841"/>
    </source>
</evidence>
<accession>A0AAD5X718</accession>
<protein>
    <submittedName>
        <fullName evidence="1">Uncharacterized protein</fullName>
    </submittedName>
</protein>
<dbReference type="AlphaFoldDB" id="A0AAD5X718"/>
<sequence length="528" mass="54450">MRLNADGLAVNIHEFGGLKVTPAGLGVSVDNVTMQIGANGMINGNYQVMYPLQRALNEISLQIEEASLQVGPAGLVVNLAEGMGLQKLPTGIGLDLDGDKGILVINNQISALTDMTTITFNAQGALQGNYTRDEDGDISVIGNIIRSNMTFTAPLSKVGNTVSLNLIVESPDLTYANGVLTCNIDAGRGLIKTANIISLAQTELDKLDKVDDAIDAAEQAQNVANNARTVAKNLADKLGGISDVLDTVGDLSKQIGIAVGTSALTSATVTSLAAASLAVSAKSQAQALIASKVRTATGIAGAFAGAFGAIGGAIAGAFGKKGNTINHISNNTYNIGTIKEREDGDTDDEYLYGFTLGSGTDYSMELYPDRAMNPATFMPLLKSGLLPVESVNSRTGMLTVVGGLGVSGNIHGGKDVFANGKKLATEDYVLGRGFLTSSNLTGYATENYVTSRGYITNSSLTSTLGSYVTNSSLTTTLGSYVTNSSLTSTLGSYVTNSSLTSSLAGKANVFTVSSPLTYASNVIGLTLP</sequence>
<reference evidence="1" key="1">
    <citation type="submission" date="2020-05" db="EMBL/GenBank/DDBJ databases">
        <title>Phylogenomic resolution of chytrid fungi.</title>
        <authorList>
            <person name="Stajich J.E."/>
            <person name="Amses K."/>
            <person name="Simmons R."/>
            <person name="Seto K."/>
            <person name="Myers J."/>
            <person name="Bonds A."/>
            <person name="Quandt C.A."/>
            <person name="Barry K."/>
            <person name="Liu P."/>
            <person name="Grigoriev I."/>
            <person name="Longcore J.E."/>
            <person name="James T.Y."/>
        </authorList>
    </citation>
    <scope>NUCLEOTIDE SEQUENCE</scope>
    <source>
        <strain evidence="1">JEL0318</strain>
    </source>
</reference>
<keyword evidence="2" id="KW-1185">Reference proteome</keyword>
<name>A0AAD5X718_9FUNG</name>
<gene>
    <name evidence="1" type="ORF">HK097_000415</name>
</gene>
<dbReference type="Proteomes" id="UP001212841">
    <property type="component" value="Unassembled WGS sequence"/>
</dbReference>
<comment type="caution">
    <text evidence="1">The sequence shown here is derived from an EMBL/GenBank/DDBJ whole genome shotgun (WGS) entry which is preliminary data.</text>
</comment>
<proteinExistence type="predicted"/>
<organism evidence="1 2">
    <name type="scientific">Rhizophlyctis rosea</name>
    <dbReference type="NCBI Taxonomy" id="64517"/>
    <lineage>
        <taxon>Eukaryota</taxon>
        <taxon>Fungi</taxon>
        <taxon>Fungi incertae sedis</taxon>
        <taxon>Chytridiomycota</taxon>
        <taxon>Chytridiomycota incertae sedis</taxon>
        <taxon>Chytridiomycetes</taxon>
        <taxon>Rhizophlyctidales</taxon>
        <taxon>Rhizophlyctidaceae</taxon>
        <taxon>Rhizophlyctis</taxon>
    </lineage>
</organism>